<reference evidence="1 2" key="1">
    <citation type="submission" date="2019-09" db="EMBL/GenBank/DDBJ databases">
        <authorList>
            <person name="Cao W.R."/>
        </authorList>
    </citation>
    <scope>NUCLEOTIDE SEQUENCE [LARGE SCALE GENOMIC DNA]</scope>
    <source>
        <strain evidence="2">a4</strain>
    </source>
</reference>
<accession>A0A7J5ACL4</accession>
<proteinExistence type="predicted"/>
<dbReference type="Proteomes" id="UP000467305">
    <property type="component" value="Unassembled WGS sequence"/>
</dbReference>
<gene>
    <name evidence="1" type="ORF">F7018_12345</name>
</gene>
<sequence>MSTLTIPTTPVTSKSAESTTELHNSLLKIAKSDASYENPIGGAEGLISFNGYYALNNTGAFLTVDTNLLVKNGEVTPHVSLIYSADGTSSEVYHLTGPNRDFESVNWNENILIAKATSNSNVPSFTLDFTREDNSQEITASLKGKITNEQSKTPVNIQGITYNNPIPMAMYAGTYYEDKGKGDKILKIGTDNTLEYNYTNIGGDGGHLQEVDVFIYNLNMYVFSFSTLDGLFNYSIIMGTSANGGKVCNDLFSLKNTKLSIPRSLQMVKTVEKMPVSGTNMASEQLAKFSGFYELSSGESAFLSIEGEYKAKSDGSKEYTVTLGVSEVGSNSTLYTFDDTMTFEKSGESWVLTIPSSKSNEDVLKVTFTRKYEKAYPNSGSYYGSVISISGSYNGTSFTGNTLLNVVPLMGFAGAPLKLNQTSNEIIVIKSSSEVEYNGVSYKNLTVVPLMYIVGFIDNSGNEVVLSLGTDGGKGNTCITTVSKIKEVNGKPQATPINVEVYTAIPEGDSGAPKH</sequence>
<dbReference type="OrthoDB" id="1183972at2"/>
<evidence type="ECO:0000313" key="1">
    <source>
        <dbReference type="EMBL" id="KAB1155260.1"/>
    </source>
</evidence>
<comment type="caution">
    <text evidence="1">The sequence shown here is derived from an EMBL/GenBank/DDBJ whole genome shotgun (WGS) entry which is preliminary data.</text>
</comment>
<keyword evidence="2" id="KW-1185">Reference proteome</keyword>
<name>A0A7J5ACL4_9FLAO</name>
<dbReference type="AlphaFoldDB" id="A0A7J5ACL4"/>
<organism evidence="1 2">
    <name type="scientific">Tenacibaculum aiptasiae</name>
    <dbReference type="NCBI Taxonomy" id="426481"/>
    <lineage>
        <taxon>Bacteria</taxon>
        <taxon>Pseudomonadati</taxon>
        <taxon>Bacteroidota</taxon>
        <taxon>Flavobacteriia</taxon>
        <taxon>Flavobacteriales</taxon>
        <taxon>Flavobacteriaceae</taxon>
        <taxon>Tenacibaculum</taxon>
    </lineage>
</organism>
<dbReference type="EMBL" id="WAAU01000024">
    <property type="protein sequence ID" value="KAB1155260.1"/>
    <property type="molecule type" value="Genomic_DNA"/>
</dbReference>
<evidence type="ECO:0000313" key="2">
    <source>
        <dbReference type="Proteomes" id="UP000467305"/>
    </source>
</evidence>
<protein>
    <submittedName>
        <fullName evidence="1">Uncharacterized protein</fullName>
    </submittedName>
</protein>
<dbReference type="RefSeq" id="WP_150900369.1">
    <property type="nucleotide sequence ID" value="NZ_WAAU01000024.1"/>
</dbReference>